<protein>
    <submittedName>
        <fullName evidence="2">Uncharacterized protein</fullName>
    </submittedName>
</protein>
<evidence type="ECO:0000313" key="2">
    <source>
        <dbReference type="EMBL" id="KAK1840282.1"/>
    </source>
</evidence>
<evidence type="ECO:0000313" key="3">
    <source>
        <dbReference type="Proteomes" id="UP001243330"/>
    </source>
</evidence>
<gene>
    <name evidence="2" type="ORF">CCHR01_17082</name>
</gene>
<dbReference type="AlphaFoldDB" id="A0AAD9A305"/>
<proteinExistence type="predicted"/>
<organism evidence="2 3">
    <name type="scientific">Colletotrichum chrysophilum</name>
    <dbReference type="NCBI Taxonomy" id="1836956"/>
    <lineage>
        <taxon>Eukaryota</taxon>
        <taxon>Fungi</taxon>
        <taxon>Dikarya</taxon>
        <taxon>Ascomycota</taxon>
        <taxon>Pezizomycotina</taxon>
        <taxon>Sordariomycetes</taxon>
        <taxon>Hypocreomycetidae</taxon>
        <taxon>Glomerellales</taxon>
        <taxon>Glomerellaceae</taxon>
        <taxon>Colletotrichum</taxon>
        <taxon>Colletotrichum gloeosporioides species complex</taxon>
    </lineage>
</organism>
<reference evidence="2" key="1">
    <citation type="submission" date="2023-01" db="EMBL/GenBank/DDBJ databases">
        <title>Colletotrichum chrysophilum M932 genome sequence.</title>
        <authorList>
            <person name="Baroncelli R."/>
        </authorList>
    </citation>
    <scope>NUCLEOTIDE SEQUENCE</scope>
    <source>
        <strain evidence="2">M932</strain>
    </source>
</reference>
<name>A0AAD9A305_9PEZI</name>
<dbReference type="EMBL" id="JAQOWY010000575">
    <property type="protein sequence ID" value="KAK1840282.1"/>
    <property type="molecule type" value="Genomic_DNA"/>
</dbReference>
<evidence type="ECO:0000256" key="1">
    <source>
        <dbReference type="SAM" id="MobiDB-lite"/>
    </source>
</evidence>
<dbReference type="Proteomes" id="UP001243330">
    <property type="component" value="Unassembled WGS sequence"/>
</dbReference>
<keyword evidence="3" id="KW-1185">Reference proteome</keyword>
<accession>A0AAD9A305</accession>
<comment type="caution">
    <text evidence="2">The sequence shown here is derived from an EMBL/GenBank/DDBJ whole genome shotgun (WGS) entry which is preliminary data.</text>
</comment>
<feature type="region of interest" description="Disordered" evidence="1">
    <location>
        <begin position="29"/>
        <end position="50"/>
    </location>
</feature>
<sequence>MTSSPARAPFRAHQNGRIYHRQVRAARGLTRHEGRPQPSLAPGSAESCHSSPWKVCRQRSRRLIGRDTLGCQWSWIGRLFADVLRRCKAAVADGRAPSIADPANAGHSSGTSV</sequence>